<dbReference type="CDD" id="cd00866">
    <property type="entry name" value="PEBP_euk"/>
    <property type="match status" value="1"/>
</dbReference>
<dbReference type="InParanoid" id="A0A0D2AXS5"/>
<evidence type="ECO:0000256" key="1">
    <source>
        <dbReference type="SAM" id="SignalP"/>
    </source>
</evidence>
<accession>A0A0D2AXS5</accession>
<keyword evidence="3" id="KW-1185">Reference proteome</keyword>
<dbReference type="STRING" id="253628.A0A0D2AXS5"/>
<dbReference type="RefSeq" id="XP_016213823.1">
    <property type="nucleotide sequence ID" value="XM_016358205.1"/>
</dbReference>
<dbReference type="GO" id="GO:0030162">
    <property type="term" value="P:regulation of proteolysis"/>
    <property type="evidence" value="ECO:0007669"/>
    <property type="project" value="TreeGrafter"/>
</dbReference>
<dbReference type="InterPro" id="IPR035810">
    <property type="entry name" value="PEBP_euk"/>
</dbReference>
<dbReference type="GO" id="GO:0046578">
    <property type="term" value="P:regulation of Ras protein signal transduction"/>
    <property type="evidence" value="ECO:0007669"/>
    <property type="project" value="TreeGrafter"/>
</dbReference>
<dbReference type="VEuPathDB" id="FungiDB:PV09_04791"/>
<dbReference type="GeneID" id="27312764"/>
<dbReference type="GO" id="GO:0005543">
    <property type="term" value="F:phospholipid binding"/>
    <property type="evidence" value="ECO:0007669"/>
    <property type="project" value="TreeGrafter"/>
</dbReference>
<dbReference type="FunCoup" id="A0A0D2AXS5">
    <property type="interactions" value="1399"/>
</dbReference>
<dbReference type="PANTHER" id="PTHR11362">
    <property type="entry name" value="PHOSPHATIDYLETHANOLAMINE-BINDING PROTEIN"/>
    <property type="match status" value="1"/>
</dbReference>
<dbReference type="EMBL" id="KN847542">
    <property type="protein sequence ID" value="KIW03954.1"/>
    <property type="molecule type" value="Genomic_DNA"/>
</dbReference>
<dbReference type="Gene3D" id="3.90.280.10">
    <property type="entry name" value="PEBP-like"/>
    <property type="match status" value="1"/>
</dbReference>
<evidence type="ECO:0000313" key="3">
    <source>
        <dbReference type="Proteomes" id="UP000053259"/>
    </source>
</evidence>
<feature type="signal peptide" evidence="1">
    <location>
        <begin position="1"/>
        <end position="17"/>
    </location>
</feature>
<gene>
    <name evidence="2" type="ORF">PV09_04791</name>
</gene>
<evidence type="ECO:0008006" key="4">
    <source>
        <dbReference type="Google" id="ProtNLM"/>
    </source>
</evidence>
<dbReference type="InterPro" id="IPR008914">
    <property type="entry name" value="PEBP"/>
</dbReference>
<dbReference type="AlphaFoldDB" id="A0A0D2AXS5"/>
<organism evidence="2 3">
    <name type="scientific">Verruconis gallopava</name>
    <dbReference type="NCBI Taxonomy" id="253628"/>
    <lineage>
        <taxon>Eukaryota</taxon>
        <taxon>Fungi</taxon>
        <taxon>Dikarya</taxon>
        <taxon>Ascomycota</taxon>
        <taxon>Pezizomycotina</taxon>
        <taxon>Dothideomycetes</taxon>
        <taxon>Pleosporomycetidae</taxon>
        <taxon>Venturiales</taxon>
        <taxon>Sympoventuriaceae</taxon>
        <taxon>Verruconis</taxon>
    </lineage>
</organism>
<dbReference type="Proteomes" id="UP000053259">
    <property type="component" value="Unassembled WGS sequence"/>
</dbReference>
<dbReference type="InterPro" id="IPR036610">
    <property type="entry name" value="PEBP-like_sf"/>
</dbReference>
<feature type="chain" id="PRO_5002238753" description="Phosphatidylethanolamine-binding protein" evidence="1">
    <location>
        <begin position="18"/>
        <end position="226"/>
    </location>
</feature>
<dbReference type="SUPFAM" id="SSF49777">
    <property type="entry name" value="PEBP-like"/>
    <property type="match status" value="1"/>
</dbReference>
<dbReference type="GO" id="GO:0030414">
    <property type="term" value="F:peptidase inhibitor activity"/>
    <property type="evidence" value="ECO:0007669"/>
    <property type="project" value="TreeGrafter"/>
</dbReference>
<sequence>MFNLLALILSALQFAVALRALRTEQQVLETESFSGNGILDIRHELKKAEIIPTVLDDFYPQLEVNVKWPSNKTANLGNTLKPKKLQDAPSIKLVDITHHWSSPDLKFTITMTDPDAPSRDNPKWSEMCHWIATNVSLSSTQWLQSKPADVITYKPPGPPPKTGKHRYVLVAYAPSNMTTTPLNLTVPENRQHWGFGNEGKGVRDWAEQNGLVPVGANFIYAKNKKQ</sequence>
<dbReference type="Pfam" id="PF01161">
    <property type="entry name" value="PBP"/>
    <property type="match status" value="1"/>
</dbReference>
<dbReference type="PANTHER" id="PTHR11362:SF148">
    <property type="entry name" value="CARBOXYPEPTIDASE Y INHIBITOR"/>
    <property type="match status" value="1"/>
</dbReference>
<name>A0A0D2AXS5_9PEZI</name>
<evidence type="ECO:0000313" key="2">
    <source>
        <dbReference type="EMBL" id="KIW03954.1"/>
    </source>
</evidence>
<keyword evidence="1" id="KW-0732">Signal</keyword>
<protein>
    <recommendedName>
        <fullName evidence="4">Phosphatidylethanolamine-binding protein</fullName>
    </recommendedName>
</protein>
<dbReference type="OrthoDB" id="2506647at2759"/>
<proteinExistence type="predicted"/>
<reference evidence="2 3" key="1">
    <citation type="submission" date="2015-01" db="EMBL/GenBank/DDBJ databases">
        <title>The Genome Sequence of Ochroconis gallopava CBS43764.</title>
        <authorList>
            <consortium name="The Broad Institute Genomics Platform"/>
            <person name="Cuomo C."/>
            <person name="de Hoog S."/>
            <person name="Gorbushina A."/>
            <person name="Stielow B."/>
            <person name="Teixiera M."/>
            <person name="Abouelleil A."/>
            <person name="Chapman S.B."/>
            <person name="Priest M."/>
            <person name="Young S.K."/>
            <person name="Wortman J."/>
            <person name="Nusbaum C."/>
            <person name="Birren B."/>
        </authorList>
    </citation>
    <scope>NUCLEOTIDE SEQUENCE [LARGE SCALE GENOMIC DNA]</scope>
    <source>
        <strain evidence="2 3">CBS 43764</strain>
    </source>
</reference>